<dbReference type="InterPro" id="IPR001611">
    <property type="entry name" value="Leu-rich_rpt"/>
</dbReference>
<evidence type="ECO:0000256" key="8">
    <source>
        <dbReference type="ARBA" id="ARBA00022989"/>
    </source>
</evidence>
<evidence type="ECO:0000313" key="14">
    <source>
        <dbReference type="EMBL" id="KAK2664993.1"/>
    </source>
</evidence>
<feature type="region of interest" description="Disordered" evidence="11">
    <location>
        <begin position="429"/>
        <end position="461"/>
    </location>
</feature>
<keyword evidence="6" id="KW-0732">Signal</keyword>
<dbReference type="FunFam" id="3.80.10.10:FF:000722">
    <property type="entry name" value="Leucine-rich repeat receptor-like protein kinase"/>
    <property type="match status" value="1"/>
</dbReference>
<dbReference type="InterPro" id="IPR013210">
    <property type="entry name" value="LRR_N_plant-typ"/>
</dbReference>
<dbReference type="InterPro" id="IPR046959">
    <property type="entry name" value="PRK1-6/SRF4-like"/>
</dbReference>
<gene>
    <name evidence="14" type="ORF">Ddye_003567</name>
</gene>
<accession>A0AAE0CW44</accession>
<evidence type="ECO:0000256" key="6">
    <source>
        <dbReference type="ARBA" id="ARBA00022729"/>
    </source>
</evidence>
<name>A0AAE0CW44_9ROSI</name>
<evidence type="ECO:0000256" key="4">
    <source>
        <dbReference type="ARBA" id="ARBA00022614"/>
    </source>
</evidence>
<evidence type="ECO:0000256" key="12">
    <source>
        <dbReference type="SAM" id="Phobius"/>
    </source>
</evidence>
<feature type="region of interest" description="Disordered" evidence="11">
    <location>
        <begin position="663"/>
        <end position="685"/>
    </location>
</feature>
<proteinExistence type="inferred from homology"/>
<organism evidence="14 15">
    <name type="scientific">Dipteronia dyeriana</name>
    <dbReference type="NCBI Taxonomy" id="168575"/>
    <lineage>
        <taxon>Eukaryota</taxon>
        <taxon>Viridiplantae</taxon>
        <taxon>Streptophyta</taxon>
        <taxon>Embryophyta</taxon>
        <taxon>Tracheophyta</taxon>
        <taxon>Spermatophyta</taxon>
        <taxon>Magnoliopsida</taxon>
        <taxon>eudicotyledons</taxon>
        <taxon>Gunneridae</taxon>
        <taxon>Pentapetalae</taxon>
        <taxon>rosids</taxon>
        <taxon>malvids</taxon>
        <taxon>Sapindales</taxon>
        <taxon>Sapindaceae</taxon>
        <taxon>Hippocastanoideae</taxon>
        <taxon>Acereae</taxon>
        <taxon>Dipteronia</taxon>
    </lineage>
</organism>
<keyword evidence="5 12" id="KW-0812">Transmembrane</keyword>
<dbReference type="EMBL" id="JANJYI010000001">
    <property type="protein sequence ID" value="KAK2664993.1"/>
    <property type="molecule type" value="Genomic_DNA"/>
</dbReference>
<dbReference type="Gene3D" id="3.30.200.20">
    <property type="entry name" value="Phosphorylase Kinase, domain 1"/>
    <property type="match status" value="1"/>
</dbReference>
<evidence type="ECO:0000256" key="11">
    <source>
        <dbReference type="SAM" id="MobiDB-lite"/>
    </source>
</evidence>
<dbReference type="Pfam" id="PF00560">
    <property type="entry name" value="LRR_1"/>
    <property type="match status" value="5"/>
</dbReference>
<feature type="compositionally biased region" description="Low complexity" evidence="11">
    <location>
        <begin position="323"/>
        <end position="341"/>
    </location>
</feature>
<keyword evidence="4" id="KW-0433">Leucine-rich repeat</keyword>
<comment type="subcellular location">
    <subcellularLocation>
        <location evidence="1">Membrane</location>
        <topology evidence="1">Single-pass type I membrane protein</topology>
    </subcellularLocation>
</comment>
<feature type="transmembrane region" description="Helical" evidence="12">
    <location>
        <begin position="349"/>
        <end position="371"/>
    </location>
</feature>
<keyword evidence="8 12" id="KW-1133">Transmembrane helix</keyword>
<keyword evidence="10" id="KW-0325">Glycoprotein</keyword>
<protein>
    <recommendedName>
        <fullName evidence="13">Protein kinase domain-containing protein</fullName>
    </recommendedName>
</protein>
<evidence type="ECO:0000256" key="5">
    <source>
        <dbReference type="ARBA" id="ARBA00022692"/>
    </source>
</evidence>
<evidence type="ECO:0000313" key="15">
    <source>
        <dbReference type="Proteomes" id="UP001280121"/>
    </source>
</evidence>
<reference evidence="14" key="1">
    <citation type="journal article" date="2023" name="Plant J.">
        <title>Genome sequences and population genomics provide insights into the demographic history, inbreeding, and mutation load of two 'living fossil' tree species of Dipteronia.</title>
        <authorList>
            <person name="Feng Y."/>
            <person name="Comes H.P."/>
            <person name="Chen J."/>
            <person name="Zhu S."/>
            <person name="Lu R."/>
            <person name="Zhang X."/>
            <person name="Li P."/>
            <person name="Qiu J."/>
            <person name="Olsen K.M."/>
            <person name="Qiu Y."/>
        </authorList>
    </citation>
    <scope>NUCLEOTIDE SEQUENCE</scope>
    <source>
        <strain evidence="14">KIB01</strain>
    </source>
</reference>
<dbReference type="Gene3D" id="3.80.10.10">
    <property type="entry name" value="Ribonuclease Inhibitor"/>
    <property type="match status" value="2"/>
</dbReference>
<dbReference type="PROSITE" id="PS50011">
    <property type="entry name" value="PROTEIN_KINASE_DOM"/>
    <property type="match status" value="1"/>
</dbReference>
<dbReference type="Pfam" id="PF00069">
    <property type="entry name" value="Pkinase"/>
    <property type="match status" value="2"/>
</dbReference>
<dbReference type="Pfam" id="PF08263">
    <property type="entry name" value="LRRNT_2"/>
    <property type="match status" value="1"/>
</dbReference>
<feature type="domain" description="Protein kinase" evidence="13">
    <location>
        <begin position="482"/>
        <end position="795"/>
    </location>
</feature>
<evidence type="ECO:0000259" key="13">
    <source>
        <dbReference type="PROSITE" id="PS50011"/>
    </source>
</evidence>
<keyword evidence="9 12" id="KW-0472">Membrane</keyword>
<evidence type="ECO:0000256" key="9">
    <source>
        <dbReference type="ARBA" id="ARBA00023136"/>
    </source>
</evidence>
<feature type="region of interest" description="Disordered" evidence="11">
    <location>
        <begin position="322"/>
        <end position="343"/>
    </location>
</feature>
<dbReference type="InterPro" id="IPR032675">
    <property type="entry name" value="LRR_dom_sf"/>
</dbReference>
<evidence type="ECO:0000256" key="2">
    <source>
        <dbReference type="ARBA" id="ARBA00009592"/>
    </source>
</evidence>
<dbReference type="PANTHER" id="PTHR48007">
    <property type="entry name" value="LEUCINE-RICH REPEAT RECEPTOR-LIKE PROTEIN KINASE PXC1"/>
    <property type="match status" value="1"/>
</dbReference>
<dbReference type="AlphaFoldDB" id="A0AAE0CW44"/>
<dbReference type="InterPro" id="IPR011009">
    <property type="entry name" value="Kinase-like_dom_sf"/>
</dbReference>
<evidence type="ECO:0000256" key="1">
    <source>
        <dbReference type="ARBA" id="ARBA00004479"/>
    </source>
</evidence>
<comment type="similarity">
    <text evidence="2">Belongs to the RLP family.</text>
</comment>
<evidence type="ECO:0000256" key="10">
    <source>
        <dbReference type="ARBA" id="ARBA00023180"/>
    </source>
</evidence>
<dbReference type="PANTHER" id="PTHR48007:SF47">
    <property type="entry name" value="PROTEIN KINASE DOMAIN-CONTAINING PROTEIN"/>
    <property type="match status" value="1"/>
</dbReference>
<evidence type="ECO:0000256" key="3">
    <source>
        <dbReference type="ARBA" id="ARBA00022553"/>
    </source>
</evidence>
<dbReference type="GO" id="GO:0016020">
    <property type="term" value="C:membrane"/>
    <property type="evidence" value="ECO:0007669"/>
    <property type="project" value="UniProtKB-SubCell"/>
</dbReference>
<evidence type="ECO:0000256" key="7">
    <source>
        <dbReference type="ARBA" id="ARBA00022737"/>
    </source>
</evidence>
<dbReference type="FunFam" id="3.80.10.10:FF:000275">
    <property type="entry name" value="Leucine-rich repeat receptor-like protein kinase"/>
    <property type="match status" value="1"/>
</dbReference>
<dbReference type="SUPFAM" id="SSF56112">
    <property type="entry name" value="Protein kinase-like (PK-like)"/>
    <property type="match status" value="1"/>
</dbReference>
<comment type="caution">
    <text evidence="14">The sequence shown here is derived from an EMBL/GenBank/DDBJ whole genome shotgun (WGS) entry which is preliminary data.</text>
</comment>
<sequence>MSVISKSSLLFLAFINALVLVVPSLFALNTDGVILLSFKYSILIDPLSVLQNWNYDDETPCSWNGVTCTEIGNPGTADMFRVTSLILPNSQLLGSITKDLCFIQHLRHLDLSSNFFNGSLPVSIFNSTELQVLSLSNNVISGQLPELIGEMKTLQVLNLSDNAFAGNLPQNLTDLKNLTVVSLRSNYFSGEIPSGFSSVGVLDLSSNLFNGSLPLDFGGDSLRYLNLSYNKISGPISPKFAKRIPQNATIDLSFNNLTGAIPNSQPLLHQRTSSYSGNLELCGKPLKNLCSIPSTLSTPPNVSTISPAIAVIPKNIDSVPVANSQQIPNQPQSQNQNQSPQGGLKPGTIAAIAVADLAGVAIIAMVVLYVYQLRKRKAEQNETEGGYTNNSANQEKKQPTETITKTAQQVEHYSRKPATWSSCLTITGGEEESTSEATTNSDSDQDNNNKEEDTTDNNKHKGGILVTVDNGEIELELETLFKASAYILGTTGSSIVYKAVLGDGTALAVRRIGESGVVKLKGFESQVRAIAKLKHPNLVKLRGFYWGEEEKLLICDFVSNGSLAASGYKKAGSSPCHLAFEVRLKIARGVARGLSYIHEKKHVHGNIKPTNILLSSPDMEPLISDLGLNRLVSSNSSSSHKPSASSACLFGSQRNTATTRDIPLDLHHHPTTSTPYAPSSSTSLSLSPYQAPEALKSLKPNPKWDVYSFGVVLLELLTGRALSERELSQYAAATCSSSIEEKYRLLRMADLAIRADVESREEALVTCFKLGFSCAAFAPQKRPSMKEALTILEKIPS</sequence>
<dbReference type="InterPro" id="IPR000719">
    <property type="entry name" value="Prot_kinase_dom"/>
</dbReference>
<dbReference type="Proteomes" id="UP001280121">
    <property type="component" value="Unassembled WGS sequence"/>
</dbReference>
<keyword evidence="7" id="KW-0677">Repeat</keyword>
<dbReference type="Gene3D" id="1.10.510.10">
    <property type="entry name" value="Transferase(Phosphotransferase) domain 1"/>
    <property type="match status" value="1"/>
</dbReference>
<dbReference type="GO" id="GO:0005524">
    <property type="term" value="F:ATP binding"/>
    <property type="evidence" value="ECO:0007669"/>
    <property type="project" value="InterPro"/>
</dbReference>
<keyword evidence="15" id="KW-1185">Reference proteome</keyword>
<dbReference type="SUPFAM" id="SSF52058">
    <property type="entry name" value="L domain-like"/>
    <property type="match status" value="1"/>
</dbReference>
<keyword evidence="3" id="KW-0597">Phosphoprotein</keyword>
<feature type="region of interest" description="Disordered" evidence="11">
    <location>
        <begin position="379"/>
        <end position="401"/>
    </location>
</feature>
<feature type="compositionally biased region" description="Basic and acidic residues" evidence="11">
    <location>
        <begin position="447"/>
        <end position="459"/>
    </location>
</feature>
<dbReference type="GO" id="GO:0004672">
    <property type="term" value="F:protein kinase activity"/>
    <property type="evidence" value="ECO:0007669"/>
    <property type="project" value="InterPro"/>
</dbReference>
<feature type="compositionally biased region" description="Low complexity" evidence="11">
    <location>
        <begin position="671"/>
        <end position="685"/>
    </location>
</feature>